<dbReference type="Proteomes" id="UP000249499">
    <property type="component" value="Chromosome"/>
</dbReference>
<name>A0AAF1KWD9_9HYPH</name>
<reference evidence="2" key="2">
    <citation type="journal article" date="2023" name="MicrobiologyOpen">
        <title>Genomics of the tumorigenes clade of the family Rhizobiaceae and description of Rhizobium rhododendri sp. nov.</title>
        <authorList>
            <person name="Kuzmanovic N."/>
            <person name="diCenzo G.C."/>
            <person name="Bunk B."/>
            <person name="Sproeer C."/>
            <person name="Fruehling A."/>
            <person name="Neumann-Schaal M."/>
            <person name="Overmann J."/>
            <person name="Smalla K."/>
        </authorList>
    </citation>
    <scope>NUCLEOTIDE SEQUENCE [LARGE SCALE GENOMIC DNA]</scope>
    <source>
        <strain evidence="2">1078</strain>
    </source>
</reference>
<dbReference type="EMBL" id="CP117255">
    <property type="protein sequence ID" value="WFR96564.1"/>
    <property type="molecule type" value="Genomic_DNA"/>
</dbReference>
<protein>
    <submittedName>
        <fullName evidence="1">Uncharacterized protein</fullName>
    </submittedName>
</protein>
<evidence type="ECO:0000313" key="2">
    <source>
        <dbReference type="Proteomes" id="UP000249499"/>
    </source>
</evidence>
<dbReference type="RefSeq" id="WP_111220643.1">
    <property type="nucleotide sequence ID" value="NZ_CP117255.1"/>
</dbReference>
<proteinExistence type="predicted"/>
<evidence type="ECO:0000313" key="1">
    <source>
        <dbReference type="EMBL" id="WFR96564.1"/>
    </source>
</evidence>
<organism evidence="1 2">
    <name type="scientific">Rhizobium tumorigenes</name>
    <dbReference type="NCBI Taxonomy" id="2041385"/>
    <lineage>
        <taxon>Bacteria</taxon>
        <taxon>Pseudomonadati</taxon>
        <taxon>Pseudomonadota</taxon>
        <taxon>Alphaproteobacteria</taxon>
        <taxon>Hyphomicrobiales</taxon>
        <taxon>Rhizobiaceae</taxon>
        <taxon>Rhizobium/Agrobacterium group</taxon>
        <taxon>Rhizobium</taxon>
    </lineage>
</organism>
<gene>
    <name evidence="1" type="ORF">PR017_05390</name>
</gene>
<dbReference type="AlphaFoldDB" id="A0AAF1KWD9"/>
<reference evidence="1 2" key="1">
    <citation type="journal article" date="2018" name="Sci. Rep.">
        <title>Rhizobium tumorigenes sp. nov., a novel plant tumorigenic bacterium isolated from cane gall tumors on thornless blackberry.</title>
        <authorList>
            <person name="Kuzmanovi N."/>
            <person name="Smalla K."/>
            <person name="Gronow S."/>
            <person name="PuBawska J."/>
        </authorList>
    </citation>
    <scope>NUCLEOTIDE SEQUENCE [LARGE SCALE GENOMIC DNA]</scope>
    <source>
        <strain evidence="1 2">1078</strain>
    </source>
</reference>
<accession>A0AAF1KWD9</accession>
<dbReference type="KEGG" id="rtu:PR017_05390"/>
<keyword evidence="2" id="KW-1185">Reference proteome</keyword>
<sequence length="172" mass="19201">MTAAFFADYAKDLKVLLDEIDTAPNNFRSFDLHIDLAHRGMLFVYETRRKMGQTDSIYYARMAKTGASKQISQTTAYDAVSGFFRHGQFLALTGDFAGADGAEGTTVEGDHPTCAIAFTYRRTGMEKAMSMRLIFLGFSTDDEALAYATTVSDTPTLVVSRPFRSARVWEWK</sequence>